<accession>A0A0F4VLY9</accession>
<organism evidence="2 3">
    <name type="scientific">Candidatus Liberibacter solanacearum</name>
    <dbReference type="NCBI Taxonomy" id="556287"/>
    <lineage>
        <taxon>Bacteria</taxon>
        <taxon>Pseudomonadati</taxon>
        <taxon>Pseudomonadota</taxon>
        <taxon>Alphaproteobacteria</taxon>
        <taxon>Hyphomicrobiales</taxon>
        <taxon>Rhizobiaceae</taxon>
        <taxon>Liberibacter</taxon>
    </lineage>
</organism>
<dbReference type="Proteomes" id="UP000033731">
    <property type="component" value="Unassembled WGS sequence"/>
</dbReference>
<evidence type="ECO:0000256" key="1">
    <source>
        <dbReference type="SAM" id="MobiDB-lite"/>
    </source>
</evidence>
<evidence type="ECO:0000313" key="2">
    <source>
        <dbReference type="EMBL" id="KJZ82496.1"/>
    </source>
</evidence>
<feature type="region of interest" description="Disordered" evidence="1">
    <location>
        <begin position="38"/>
        <end position="57"/>
    </location>
</feature>
<dbReference type="PATRIC" id="fig|556287.9.peg.103"/>
<keyword evidence="3" id="KW-1185">Reference proteome</keyword>
<reference evidence="2 3" key="1">
    <citation type="journal article" date="2015" name="Phytopathology">
        <title>Genomes of Candidatus Liberibacter solanacearum haplotype A from New Zealand and the USA suggest significant genome plasticity in the species.</title>
        <authorList>
            <person name="Thompson S.M."/>
            <person name="Johnson C.P."/>
            <person name="Lu A.Y."/>
            <person name="Frampton R.A."/>
            <person name="Sullivan K.L."/>
            <person name="Fiers M.W."/>
            <person name="Crowhurst R.N."/>
            <person name="Pitman A.R."/>
            <person name="Scott I."/>
            <person name="Gudmestad N.C."/>
            <person name="Smith G.R."/>
        </authorList>
    </citation>
    <scope>NUCLEOTIDE SEQUENCE [LARGE SCALE GENOMIC DNA]</scope>
    <source>
        <strain evidence="2 3">LsoNZ1</strain>
    </source>
</reference>
<dbReference type="GeneID" id="96886649"/>
<proteinExistence type="predicted"/>
<evidence type="ECO:0000313" key="3">
    <source>
        <dbReference type="Proteomes" id="UP000033731"/>
    </source>
</evidence>
<dbReference type="EMBL" id="JMTK01000001">
    <property type="protein sequence ID" value="KJZ82496.1"/>
    <property type="molecule type" value="Genomic_DNA"/>
</dbReference>
<comment type="caution">
    <text evidence="2">The sequence shown here is derived from an EMBL/GenBank/DDBJ whole genome shotgun (WGS) entry which is preliminary data.</text>
</comment>
<gene>
    <name evidence="2" type="ORF">DJ66_0103</name>
</gene>
<dbReference type="RefSeq" id="WP_013461630.1">
    <property type="nucleotide sequence ID" value="NZ_JMTK01000001.1"/>
</dbReference>
<sequence>MKLKQKELDKIASVSRKRNVMIEFTEDGQCIRIYPEFDSKEDMNPPEHSEPYENFVI</sequence>
<feature type="compositionally biased region" description="Basic and acidic residues" evidence="1">
    <location>
        <begin position="38"/>
        <end position="51"/>
    </location>
</feature>
<name>A0A0F4VLY9_9HYPH</name>
<dbReference type="AlphaFoldDB" id="A0A0F4VLY9"/>
<protein>
    <submittedName>
        <fullName evidence="2">Uncharacterized protein</fullName>
    </submittedName>
</protein>